<dbReference type="GO" id="GO:0006526">
    <property type="term" value="P:L-arginine biosynthetic process"/>
    <property type="evidence" value="ECO:0007669"/>
    <property type="project" value="TreeGrafter"/>
</dbReference>
<comment type="caution">
    <text evidence="6">The sequence shown here is derived from an EMBL/GenBank/DDBJ whole genome shotgun (WGS) entry which is preliminary data.</text>
</comment>
<gene>
    <name evidence="6" type="ORF">COT75_00465</name>
</gene>
<keyword evidence="2" id="KW-0479">Metal-binding</keyword>
<name>A0A2H0WAJ2_9BACT</name>
<dbReference type="GO" id="GO:0008777">
    <property type="term" value="F:acetylornithine deacetylase activity"/>
    <property type="evidence" value="ECO:0007669"/>
    <property type="project" value="TreeGrafter"/>
</dbReference>
<dbReference type="PROSITE" id="PS00759">
    <property type="entry name" value="ARGE_DAPE_CPG2_2"/>
    <property type="match status" value="1"/>
</dbReference>
<dbReference type="InterPro" id="IPR011650">
    <property type="entry name" value="Peptidase_M20_dimer"/>
</dbReference>
<dbReference type="EMBL" id="PEZT01000001">
    <property type="protein sequence ID" value="PIS09657.1"/>
    <property type="molecule type" value="Genomic_DNA"/>
</dbReference>
<organism evidence="6 7">
    <name type="scientific">Candidatus Beckwithbacteria bacterium CG10_big_fil_rev_8_21_14_0_10_34_10</name>
    <dbReference type="NCBI Taxonomy" id="1974495"/>
    <lineage>
        <taxon>Bacteria</taxon>
        <taxon>Candidatus Beckwithiibacteriota</taxon>
    </lineage>
</organism>
<sequence>MLNITKNLIKFESDKDHPKEIKKCFNYSIKLLSKSGLKVKTYSSKGKLSLVAGKKIKKHYQYILNGHLDVVPGDYKNAFKPYLKGSRLYGRGASDMKGPVGAMIKLMLNPGLKDIDLGLILNTDEEVGGFDGANYLVNQGYTADCVIVPDGGDNFNLTLAEKGVLHLKILAQGKSAHASRPWEGDNSLEKLFIIYEKIKRKVPDTTSSNRWLETVNLGKISGGLAANVVPSKAEMILDFRYPKKVQRKQILNLLKSVCQKETGVTFKILSDGQTMNTSKNNKYIKKIIKVAKENKVSLKLNKDHGASDGRFFSAKGIPVIMFKPTCSSIHIDDEWIDLKSLEIFYRILKRFMLK</sequence>
<feature type="domain" description="Peptidase M20 dimerisation" evidence="5">
    <location>
        <begin position="160"/>
        <end position="262"/>
    </location>
</feature>
<evidence type="ECO:0000313" key="6">
    <source>
        <dbReference type="EMBL" id="PIS09657.1"/>
    </source>
</evidence>
<proteinExistence type="predicted"/>
<dbReference type="Gene3D" id="3.40.630.10">
    <property type="entry name" value="Zn peptidases"/>
    <property type="match status" value="1"/>
</dbReference>
<dbReference type="SUPFAM" id="SSF53187">
    <property type="entry name" value="Zn-dependent exopeptidases"/>
    <property type="match status" value="1"/>
</dbReference>
<evidence type="ECO:0000256" key="3">
    <source>
        <dbReference type="ARBA" id="ARBA00022801"/>
    </source>
</evidence>
<dbReference type="Proteomes" id="UP000230093">
    <property type="component" value="Unassembled WGS sequence"/>
</dbReference>
<evidence type="ECO:0000256" key="2">
    <source>
        <dbReference type="ARBA" id="ARBA00022723"/>
    </source>
</evidence>
<keyword evidence="4" id="KW-0862">Zinc</keyword>
<dbReference type="InterPro" id="IPR002933">
    <property type="entry name" value="Peptidase_M20"/>
</dbReference>
<accession>A0A2H0WAJ2</accession>
<evidence type="ECO:0000256" key="4">
    <source>
        <dbReference type="ARBA" id="ARBA00022833"/>
    </source>
</evidence>
<dbReference type="PANTHER" id="PTHR43808">
    <property type="entry name" value="ACETYLORNITHINE DEACETYLASE"/>
    <property type="match status" value="1"/>
</dbReference>
<dbReference type="InterPro" id="IPR050072">
    <property type="entry name" value="Peptidase_M20A"/>
</dbReference>
<dbReference type="GO" id="GO:0046872">
    <property type="term" value="F:metal ion binding"/>
    <property type="evidence" value="ECO:0007669"/>
    <property type="project" value="UniProtKB-KW"/>
</dbReference>
<dbReference type="Pfam" id="PF07687">
    <property type="entry name" value="M20_dimer"/>
    <property type="match status" value="1"/>
</dbReference>
<keyword evidence="3" id="KW-0378">Hydrolase</keyword>
<dbReference type="AlphaFoldDB" id="A0A2H0WAJ2"/>
<evidence type="ECO:0000259" key="5">
    <source>
        <dbReference type="Pfam" id="PF07687"/>
    </source>
</evidence>
<dbReference type="SUPFAM" id="SSF55031">
    <property type="entry name" value="Bacterial exopeptidase dimerisation domain"/>
    <property type="match status" value="1"/>
</dbReference>
<comment type="cofactor">
    <cofactor evidence="1">
        <name>Zn(2+)</name>
        <dbReference type="ChEBI" id="CHEBI:29105"/>
    </cofactor>
</comment>
<dbReference type="Pfam" id="PF01546">
    <property type="entry name" value="Peptidase_M20"/>
    <property type="match status" value="1"/>
</dbReference>
<dbReference type="Gene3D" id="3.30.70.360">
    <property type="match status" value="1"/>
</dbReference>
<evidence type="ECO:0000256" key="1">
    <source>
        <dbReference type="ARBA" id="ARBA00001947"/>
    </source>
</evidence>
<protein>
    <recommendedName>
        <fullName evidence="5">Peptidase M20 dimerisation domain-containing protein</fullName>
    </recommendedName>
</protein>
<reference evidence="7" key="1">
    <citation type="submission" date="2017-09" db="EMBL/GenBank/DDBJ databases">
        <title>Depth-based differentiation of microbial function through sediment-hosted aquifers and enrichment of novel symbionts in the deep terrestrial subsurface.</title>
        <authorList>
            <person name="Probst A.J."/>
            <person name="Ladd B."/>
            <person name="Jarett J.K."/>
            <person name="Geller-Mcgrath D.E."/>
            <person name="Sieber C.M.K."/>
            <person name="Emerson J.B."/>
            <person name="Anantharaman K."/>
            <person name="Thomas B.C."/>
            <person name="Malmstrom R."/>
            <person name="Stieglmeier M."/>
            <person name="Klingl A."/>
            <person name="Woyke T."/>
            <person name="Ryan C.M."/>
            <person name="Banfield J.F."/>
        </authorList>
    </citation>
    <scope>NUCLEOTIDE SEQUENCE [LARGE SCALE GENOMIC DNA]</scope>
</reference>
<dbReference type="PANTHER" id="PTHR43808:SF31">
    <property type="entry name" value="N-ACETYL-L-CITRULLINE DEACETYLASE"/>
    <property type="match status" value="1"/>
</dbReference>
<evidence type="ECO:0000313" key="7">
    <source>
        <dbReference type="Proteomes" id="UP000230093"/>
    </source>
</evidence>
<dbReference type="InterPro" id="IPR036264">
    <property type="entry name" value="Bact_exopeptidase_dim_dom"/>
</dbReference>
<dbReference type="InterPro" id="IPR001261">
    <property type="entry name" value="ArgE/DapE_CS"/>
</dbReference>